<dbReference type="InterPro" id="IPR002591">
    <property type="entry name" value="Phosphodiest/P_Trfase"/>
</dbReference>
<dbReference type="Pfam" id="PF01663">
    <property type="entry name" value="Phosphodiest"/>
    <property type="match status" value="1"/>
</dbReference>
<feature type="transmembrane region" description="Helical" evidence="1">
    <location>
        <begin position="52"/>
        <end position="77"/>
    </location>
</feature>
<organism evidence="2 3">
    <name type="scientific">Heterorhabditis bacteriophora</name>
    <name type="common">Entomopathogenic nematode worm</name>
    <dbReference type="NCBI Taxonomy" id="37862"/>
    <lineage>
        <taxon>Eukaryota</taxon>
        <taxon>Metazoa</taxon>
        <taxon>Ecdysozoa</taxon>
        <taxon>Nematoda</taxon>
        <taxon>Chromadorea</taxon>
        <taxon>Rhabditida</taxon>
        <taxon>Rhabditina</taxon>
        <taxon>Rhabditomorpha</taxon>
        <taxon>Strongyloidea</taxon>
        <taxon>Heterorhabditidae</taxon>
        <taxon>Heterorhabditis</taxon>
    </lineage>
</organism>
<dbReference type="SUPFAM" id="SSF53649">
    <property type="entry name" value="Alkaline phosphatase-like"/>
    <property type="match status" value="1"/>
</dbReference>
<keyword evidence="1" id="KW-0472">Membrane</keyword>
<sequence>MALKFPATTEMTPMISPERVERITTNGTLELEGNFQKGDFNSRRGWLSAKFNHIYCILFILSLVMLAILVLCIILAVRLGSMESFYEKTTQDVPQIVADLIAKIQKPQLSNVALAPLLPLSASIPDGTPILPEVVRSNTSKKSYEEEHQLGSRTCDQVGQCKKKEFLHPPLVILSLDGFSSAYIDRGIVRSFQSFIECGASADSVLPSYPSRTFPNHYTMVTGLYPESHGIVDNNVFDPSISPYLENMKSTQFDAFWGGDPIWSVYKRQTGGRTACLFWPGCGYNSSGYPPDISLKYNKDLPFRNRFDIILDWLKLPSEERPGLITAYLDQPDSIGHYQKEDSDVTRENRERLI</sequence>
<keyword evidence="1" id="KW-0812">Transmembrane</keyword>
<proteinExistence type="predicted"/>
<dbReference type="GO" id="GO:0031674">
    <property type="term" value="C:I band"/>
    <property type="evidence" value="ECO:0007669"/>
    <property type="project" value="TreeGrafter"/>
</dbReference>
<dbReference type="InterPro" id="IPR017850">
    <property type="entry name" value="Alkaline_phosphatase_core_sf"/>
</dbReference>
<reference evidence="3" key="1">
    <citation type="submission" date="2016-11" db="UniProtKB">
        <authorList>
            <consortium name="WormBaseParasite"/>
        </authorList>
    </citation>
    <scope>IDENTIFICATION</scope>
</reference>
<evidence type="ECO:0000313" key="2">
    <source>
        <dbReference type="Proteomes" id="UP000095283"/>
    </source>
</evidence>
<evidence type="ECO:0000313" key="3">
    <source>
        <dbReference type="WBParaSite" id="Hba_18476"/>
    </source>
</evidence>
<dbReference type="CDD" id="cd16018">
    <property type="entry name" value="Enpp"/>
    <property type="match status" value="1"/>
</dbReference>
<keyword evidence="1" id="KW-1133">Transmembrane helix</keyword>
<dbReference type="PANTHER" id="PTHR10151:SF114">
    <property type="entry name" value="ECTONUCLEOTIDE PYROPHOSPHATASE_PHOSPHODIESTERASE C27A7.3"/>
    <property type="match status" value="1"/>
</dbReference>
<dbReference type="AlphaFoldDB" id="A0A1I7XLR5"/>
<dbReference type="WBParaSite" id="Hba_18476">
    <property type="protein sequence ID" value="Hba_18476"/>
    <property type="gene ID" value="Hba_18476"/>
</dbReference>
<dbReference type="GO" id="GO:0016529">
    <property type="term" value="C:sarcoplasmic reticulum"/>
    <property type="evidence" value="ECO:0007669"/>
    <property type="project" value="TreeGrafter"/>
</dbReference>
<evidence type="ECO:0000256" key="1">
    <source>
        <dbReference type="SAM" id="Phobius"/>
    </source>
</evidence>
<keyword evidence="2" id="KW-1185">Reference proteome</keyword>
<dbReference type="PANTHER" id="PTHR10151">
    <property type="entry name" value="ECTONUCLEOTIDE PYROPHOSPHATASE/PHOSPHODIESTERASE"/>
    <property type="match status" value="1"/>
</dbReference>
<dbReference type="Gene3D" id="3.40.720.10">
    <property type="entry name" value="Alkaline Phosphatase, subunit A"/>
    <property type="match status" value="1"/>
</dbReference>
<dbReference type="GO" id="GO:0055120">
    <property type="term" value="C:striated muscle dense body"/>
    <property type="evidence" value="ECO:0007669"/>
    <property type="project" value="TreeGrafter"/>
</dbReference>
<dbReference type="Proteomes" id="UP000095283">
    <property type="component" value="Unplaced"/>
</dbReference>
<protein>
    <submittedName>
        <fullName evidence="3">Ectonucleotide pyrophosphatase/phosphodiesterase family member 3</fullName>
    </submittedName>
</protein>
<name>A0A1I7XLR5_HETBA</name>
<accession>A0A1I7XLR5</accession>